<accession>A0AAN8K068</accession>
<dbReference type="SUPFAM" id="SSF47986">
    <property type="entry name" value="DEATH domain"/>
    <property type="match status" value="1"/>
</dbReference>
<dbReference type="AlphaFoldDB" id="A0AAN8K068"/>
<dbReference type="Pfam" id="PF00619">
    <property type="entry name" value="CARD"/>
    <property type="match status" value="1"/>
</dbReference>
<gene>
    <name evidence="3" type="ORF">SNE40_001927</name>
</gene>
<feature type="domain" description="CARD" evidence="2">
    <location>
        <begin position="190"/>
        <end position="270"/>
    </location>
</feature>
<dbReference type="CDD" id="cd01671">
    <property type="entry name" value="CARD"/>
    <property type="match status" value="2"/>
</dbReference>
<reference evidence="3 4" key="1">
    <citation type="submission" date="2024-01" db="EMBL/GenBank/DDBJ databases">
        <title>The genome of the rayed Mediterranean limpet Patella caerulea (Linnaeus, 1758).</title>
        <authorList>
            <person name="Anh-Thu Weber A."/>
            <person name="Halstead-Nussloch G."/>
        </authorList>
    </citation>
    <scope>NUCLEOTIDE SEQUENCE [LARGE SCALE GENOMIC DNA]</scope>
    <source>
        <strain evidence="3">AATW-2023a</strain>
        <tissue evidence="3">Whole specimen</tissue>
    </source>
</reference>
<feature type="region of interest" description="Disordered" evidence="1">
    <location>
        <begin position="147"/>
        <end position="179"/>
    </location>
</feature>
<dbReference type="InterPro" id="IPR011029">
    <property type="entry name" value="DEATH-like_dom_sf"/>
</dbReference>
<organism evidence="3 4">
    <name type="scientific">Patella caerulea</name>
    <name type="common">Rayed Mediterranean limpet</name>
    <dbReference type="NCBI Taxonomy" id="87958"/>
    <lineage>
        <taxon>Eukaryota</taxon>
        <taxon>Metazoa</taxon>
        <taxon>Spiralia</taxon>
        <taxon>Lophotrochozoa</taxon>
        <taxon>Mollusca</taxon>
        <taxon>Gastropoda</taxon>
        <taxon>Patellogastropoda</taxon>
        <taxon>Patelloidea</taxon>
        <taxon>Patellidae</taxon>
        <taxon>Patella</taxon>
    </lineage>
</organism>
<dbReference type="EMBL" id="JAZGQO010000002">
    <property type="protein sequence ID" value="KAK6189968.1"/>
    <property type="molecule type" value="Genomic_DNA"/>
</dbReference>
<dbReference type="InterPro" id="IPR001315">
    <property type="entry name" value="CARD"/>
</dbReference>
<dbReference type="Proteomes" id="UP001347796">
    <property type="component" value="Unassembled WGS sequence"/>
</dbReference>
<proteinExistence type="predicted"/>
<name>A0AAN8K068_PATCE</name>
<keyword evidence="4" id="KW-1185">Reference proteome</keyword>
<protein>
    <recommendedName>
        <fullName evidence="2">CARD domain-containing protein</fullName>
    </recommendedName>
</protein>
<dbReference type="GO" id="GO:0042981">
    <property type="term" value="P:regulation of apoptotic process"/>
    <property type="evidence" value="ECO:0007669"/>
    <property type="project" value="InterPro"/>
</dbReference>
<evidence type="ECO:0000313" key="4">
    <source>
        <dbReference type="Proteomes" id="UP001347796"/>
    </source>
</evidence>
<comment type="caution">
    <text evidence="3">The sequence shown here is derived from an EMBL/GenBank/DDBJ whole genome shotgun (WGS) entry which is preliminary data.</text>
</comment>
<sequence length="285" mass="33380">MSAHINKDFMPYYKRKYTENENILRTHLADDINKIARELKGRTVLQDHQLKRILAVENPEDRVSELISTLKEYRGGHFDAFMDCLTYFHHDKLVKEIKGEPVTRSHTQQTAYKKAEDDTRPVCRTESVIRSHTQPTAYQKVEDDTRAVPGSQTQQAAYHKVKDDTGPVPRSQTQPRDKNEVCEITESGSMKDSHERLWISMTERIVYQLQHDLDDAMMRLYQAWIIDLDDKNRINKISKEKQEVDAARELVDLLRNRGDNVLERIIKALKPKFNIAKELEYELNN</sequence>
<evidence type="ECO:0000313" key="3">
    <source>
        <dbReference type="EMBL" id="KAK6189968.1"/>
    </source>
</evidence>
<evidence type="ECO:0000256" key="1">
    <source>
        <dbReference type="SAM" id="MobiDB-lite"/>
    </source>
</evidence>
<evidence type="ECO:0000259" key="2">
    <source>
        <dbReference type="PROSITE" id="PS50209"/>
    </source>
</evidence>
<dbReference type="PROSITE" id="PS50209">
    <property type="entry name" value="CARD"/>
    <property type="match status" value="1"/>
</dbReference>
<dbReference type="Gene3D" id="1.10.533.10">
    <property type="entry name" value="Death Domain, Fas"/>
    <property type="match status" value="2"/>
</dbReference>